<dbReference type="Proteomes" id="UP001189624">
    <property type="component" value="Chromosome 3"/>
</dbReference>
<dbReference type="Gramene" id="rna-AYBTSS11_LOCUS8992">
    <property type="protein sequence ID" value="CAJ1939182.1"/>
    <property type="gene ID" value="gene-AYBTSS11_LOCUS8992"/>
</dbReference>
<keyword evidence="2" id="KW-1185">Reference proteome</keyword>
<sequence length="72" mass="8048">MAILFFQNLMLEFAPEAMSSTPQEQEKTLIVRESPPKLLAMLHATLRTVSNSSNMDSSAVIDSLKKHMDLGR</sequence>
<name>A0AA86VXD6_9FABA</name>
<proteinExistence type="predicted"/>
<evidence type="ECO:0000313" key="1">
    <source>
        <dbReference type="EMBL" id="CAJ1939182.1"/>
    </source>
</evidence>
<dbReference type="EMBL" id="OY731400">
    <property type="protein sequence ID" value="CAJ1939182.1"/>
    <property type="molecule type" value="Genomic_DNA"/>
</dbReference>
<reference evidence="1" key="1">
    <citation type="submission" date="2023-10" db="EMBL/GenBank/DDBJ databases">
        <authorList>
            <person name="Domelevo Entfellner J.-B."/>
        </authorList>
    </citation>
    <scope>NUCLEOTIDE SEQUENCE</scope>
</reference>
<organism evidence="1 2">
    <name type="scientific">Sphenostylis stenocarpa</name>
    <dbReference type="NCBI Taxonomy" id="92480"/>
    <lineage>
        <taxon>Eukaryota</taxon>
        <taxon>Viridiplantae</taxon>
        <taxon>Streptophyta</taxon>
        <taxon>Embryophyta</taxon>
        <taxon>Tracheophyta</taxon>
        <taxon>Spermatophyta</taxon>
        <taxon>Magnoliopsida</taxon>
        <taxon>eudicotyledons</taxon>
        <taxon>Gunneridae</taxon>
        <taxon>Pentapetalae</taxon>
        <taxon>rosids</taxon>
        <taxon>fabids</taxon>
        <taxon>Fabales</taxon>
        <taxon>Fabaceae</taxon>
        <taxon>Papilionoideae</taxon>
        <taxon>50 kb inversion clade</taxon>
        <taxon>NPAAA clade</taxon>
        <taxon>indigoferoid/millettioid clade</taxon>
        <taxon>Phaseoleae</taxon>
        <taxon>Sphenostylis</taxon>
    </lineage>
</organism>
<protein>
    <submittedName>
        <fullName evidence="1">Uncharacterized protein</fullName>
    </submittedName>
</protein>
<dbReference type="AlphaFoldDB" id="A0AA86VXD6"/>
<evidence type="ECO:0000313" key="2">
    <source>
        <dbReference type="Proteomes" id="UP001189624"/>
    </source>
</evidence>
<gene>
    <name evidence="1" type="ORF">AYBTSS11_LOCUS8992</name>
</gene>
<accession>A0AA86VXD6</accession>